<evidence type="ECO:0008006" key="4">
    <source>
        <dbReference type="Google" id="ProtNLM"/>
    </source>
</evidence>
<evidence type="ECO:0000313" key="3">
    <source>
        <dbReference type="Proteomes" id="UP001161388"/>
    </source>
</evidence>
<feature type="region of interest" description="Disordered" evidence="1">
    <location>
        <begin position="61"/>
        <end position="86"/>
    </location>
</feature>
<comment type="caution">
    <text evidence="2">The sequence shown here is derived from an EMBL/GenBank/DDBJ whole genome shotgun (WGS) entry which is preliminary data.</text>
</comment>
<accession>A0ABQ5VNV3</accession>
<evidence type="ECO:0000313" key="2">
    <source>
        <dbReference type="EMBL" id="GLQ28729.1"/>
    </source>
</evidence>
<keyword evidence="3" id="KW-1185">Reference proteome</keyword>
<dbReference type="EMBL" id="BSNL01000001">
    <property type="protein sequence ID" value="GLQ28729.1"/>
    <property type="molecule type" value="Genomic_DNA"/>
</dbReference>
<reference evidence="2" key="2">
    <citation type="submission" date="2023-01" db="EMBL/GenBank/DDBJ databases">
        <title>Draft genome sequence of Sulfitobacter pacificus strain NBRC 109915.</title>
        <authorList>
            <person name="Sun Q."/>
            <person name="Mori K."/>
        </authorList>
    </citation>
    <scope>NUCLEOTIDE SEQUENCE</scope>
    <source>
        <strain evidence="2">NBRC 109915</strain>
    </source>
</reference>
<dbReference type="RefSeq" id="WP_284375358.1">
    <property type="nucleotide sequence ID" value="NZ_BSNL01000001.1"/>
</dbReference>
<organism evidence="2 3">
    <name type="scientific">Sulfitobacter pacificus</name>
    <dbReference type="NCBI Taxonomy" id="1499314"/>
    <lineage>
        <taxon>Bacteria</taxon>
        <taxon>Pseudomonadati</taxon>
        <taxon>Pseudomonadota</taxon>
        <taxon>Alphaproteobacteria</taxon>
        <taxon>Rhodobacterales</taxon>
        <taxon>Roseobacteraceae</taxon>
        <taxon>Sulfitobacter</taxon>
    </lineage>
</organism>
<dbReference type="Proteomes" id="UP001161388">
    <property type="component" value="Unassembled WGS sequence"/>
</dbReference>
<reference evidence="2" key="1">
    <citation type="journal article" date="2014" name="Int. J. Syst. Evol. Microbiol.">
        <title>Complete genome of a new Firmicutes species belonging to the dominant human colonic microbiota ('Ruminococcus bicirculans') reveals two chromosomes and a selective capacity to utilize plant glucans.</title>
        <authorList>
            <consortium name="NISC Comparative Sequencing Program"/>
            <person name="Wegmann U."/>
            <person name="Louis P."/>
            <person name="Goesmann A."/>
            <person name="Henrissat B."/>
            <person name="Duncan S.H."/>
            <person name="Flint H.J."/>
        </authorList>
    </citation>
    <scope>NUCLEOTIDE SEQUENCE</scope>
    <source>
        <strain evidence="2">NBRC 109915</strain>
    </source>
</reference>
<name>A0ABQ5VNV3_9RHOB</name>
<proteinExistence type="predicted"/>
<protein>
    <recommendedName>
        <fullName evidence="4">KTSC domain-containing protein</fullName>
    </recommendedName>
</protein>
<feature type="compositionally biased region" description="Basic residues" evidence="1">
    <location>
        <begin position="61"/>
        <end position="70"/>
    </location>
</feature>
<sequence length="86" mass="9517">MQIKKVTPDSITYNPVTNMFEANVELKADGTIYHYPCAVEGALMMPLAMAAFKLTQQAKHRHASGKGLHTRRVETAPDGMTWQQAA</sequence>
<evidence type="ECO:0000256" key="1">
    <source>
        <dbReference type="SAM" id="MobiDB-lite"/>
    </source>
</evidence>
<gene>
    <name evidence="2" type="ORF">GCM10007927_35320</name>
</gene>